<comment type="caution">
    <text evidence="8">The sequence shown here is derived from an EMBL/GenBank/DDBJ whole genome shotgun (WGS) entry which is preliminary data.</text>
</comment>
<keyword evidence="5 7" id="KW-1133">Transmembrane helix</keyword>
<feature type="transmembrane region" description="Helical" evidence="7">
    <location>
        <begin position="199"/>
        <end position="218"/>
    </location>
</feature>
<keyword evidence="4 7" id="KW-0812">Transmembrane</keyword>
<keyword evidence="2" id="KW-0813">Transport</keyword>
<evidence type="ECO:0000313" key="9">
    <source>
        <dbReference type="Proteomes" id="UP000052023"/>
    </source>
</evidence>
<dbReference type="PANTHER" id="PTHR36838:SF3">
    <property type="entry name" value="TRANSPORTER AUXIN EFFLUX CARRIER EC FAMILY"/>
    <property type="match status" value="1"/>
</dbReference>
<dbReference type="RefSeq" id="WP_057845497.1">
    <property type="nucleotide sequence ID" value="NZ_LLYA01000169.1"/>
</dbReference>
<feature type="transmembrane region" description="Helical" evidence="7">
    <location>
        <begin position="127"/>
        <end position="146"/>
    </location>
</feature>
<reference evidence="8 9" key="1">
    <citation type="submission" date="2014-03" db="EMBL/GenBank/DDBJ databases">
        <title>Bradyrhizobium valentinum sp. nov., isolated from effective nodules of Lupinus mariae-josephae, a lupine endemic of basic-lime soils in Eastern Spain.</title>
        <authorList>
            <person name="Duran D."/>
            <person name="Rey L."/>
            <person name="Navarro A."/>
            <person name="Busquets A."/>
            <person name="Imperial J."/>
            <person name="Ruiz-Argueso T."/>
        </authorList>
    </citation>
    <scope>NUCLEOTIDE SEQUENCE [LARGE SCALE GENOMIC DNA]</scope>
    <source>
        <strain evidence="8 9">Ro19</strain>
    </source>
</reference>
<feature type="transmembrane region" description="Helical" evidence="7">
    <location>
        <begin position="167"/>
        <end position="187"/>
    </location>
</feature>
<keyword evidence="9" id="KW-1185">Reference proteome</keyword>
<evidence type="ECO:0000256" key="6">
    <source>
        <dbReference type="ARBA" id="ARBA00023136"/>
    </source>
</evidence>
<sequence length="317" mass="33632">MVDILNLALPYFGLIFIGFACGKAKGLPESGLSWMNFFLLYVSLPALLFRIMSETPFSELNNPPFLIATTLATVSAFVLAMVAGRIIGELSLRKATMAGLAGAYGNIGYMGPGLALAVLGAKAAAPTALIFCCDSIFLFTIVPLLMALSDRKHPSLLYAIGIAARQIVLNPLIMSAAAGALVAALHIQVPVAVDRTLLFLQNAAAPTALFVLGVTVALRPFDRVPWEVPGVIVIKLLIHPLIVFGLMLLFGPFAQPWAATAVLMAALPPALNVFVIARQNSTWIEPASVAVLIGTFASVVTLTSVMWFIQSGRLVFP</sequence>
<keyword evidence="6 7" id="KW-0472">Membrane</keyword>
<evidence type="ECO:0000313" key="8">
    <source>
        <dbReference type="EMBL" id="KRR21993.1"/>
    </source>
</evidence>
<feature type="transmembrane region" description="Helical" evidence="7">
    <location>
        <begin position="6"/>
        <end position="22"/>
    </location>
</feature>
<evidence type="ECO:0000256" key="4">
    <source>
        <dbReference type="ARBA" id="ARBA00022692"/>
    </source>
</evidence>
<dbReference type="PANTHER" id="PTHR36838">
    <property type="entry name" value="AUXIN EFFLUX CARRIER FAMILY PROTEIN"/>
    <property type="match status" value="1"/>
</dbReference>
<dbReference type="InterPro" id="IPR004776">
    <property type="entry name" value="Mem_transp_PIN-like"/>
</dbReference>
<evidence type="ECO:0000256" key="1">
    <source>
        <dbReference type="ARBA" id="ARBA00004141"/>
    </source>
</evidence>
<name>A0A0R3MPG8_9BRAD</name>
<dbReference type="GO" id="GO:0016020">
    <property type="term" value="C:membrane"/>
    <property type="evidence" value="ECO:0007669"/>
    <property type="project" value="UniProtKB-SubCell"/>
</dbReference>
<comment type="subcellular location">
    <subcellularLocation>
        <location evidence="1">Membrane</location>
        <topology evidence="1">Multi-pass membrane protein</topology>
    </subcellularLocation>
</comment>
<evidence type="ECO:0000256" key="5">
    <source>
        <dbReference type="ARBA" id="ARBA00022989"/>
    </source>
</evidence>
<feature type="transmembrane region" description="Helical" evidence="7">
    <location>
        <begin position="34"/>
        <end position="53"/>
    </location>
</feature>
<feature type="transmembrane region" description="Helical" evidence="7">
    <location>
        <begin position="257"/>
        <end position="277"/>
    </location>
</feature>
<gene>
    <name evidence="8" type="ORF">CQ13_30510</name>
</gene>
<dbReference type="Pfam" id="PF03547">
    <property type="entry name" value="Mem_trans"/>
    <property type="match status" value="1"/>
</dbReference>
<organism evidence="8 9">
    <name type="scientific">Bradyrhizobium retamae</name>
    <dbReference type="NCBI Taxonomy" id="1300035"/>
    <lineage>
        <taxon>Bacteria</taxon>
        <taxon>Pseudomonadati</taxon>
        <taxon>Pseudomonadota</taxon>
        <taxon>Alphaproteobacteria</taxon>
        <taxon>Hyphomicrobiales</taxon>
        <taxon>Nitrobacteraceae</taxon>
        <taxon>Bradyrhizobium</taxon>
    </lineage>
</organism>
<proteinExistence type="predicted"/>
<feature type="transmembrane region" description="Helical" evidence="7">
    <location>
        <begin position="65"/>
        <end position="87"/>
    </location>
</feature>
<dbReference type="GO" id="GO:0055085">
    <property type="term" value="P:transmembrane transport"/>
    <property type="evidence" value="ECO:0007669"/>
    <property type="project" value="InterPro"/>
</dbReference>
<dbReference type="EMBL" id="LLYA01000169">
    <property type="protein sequence ID" value="KRR21993.1"/>
    <property type="molecule type" value="Genomic_DNA"/>
</dbReference>
<evidence type="ECO:0000256" key="2">
    <source>
        <dbReference type="ARBA" id="ARBA00022448"/>
    </source>
</evidence>
<protein>
    <submittedName>
        <fullName evidence="8">Malonate transporter</fullName>
    </submittedName>
</protein>
<dbReference type="Proteomes" id="UP000052023">
    <property type="component" value="Unassembled WGS sequence"/>
</dbReference>
<dbReference type="AlphaFoldDB" id="A0A0R3MPG8"/>
<feature type="transmembrane region" description="Helical" evidence="7">
    <location>
        <begin position="230"/>
        <end position="251"/>
    </location>
</feature>
<evidence type="ECO:0000256" key="7">
    <source>
        <dbReference type="SAM" id="Phobius"/>
    </source>
</evidence>
<dbReference type="OrthoDB" id="7329340at2"/>
<feature type="transmembrane region" description="Helical" evidence="7">
    <location>
        <begin position="289"/>
        <end position="309"/>
    </location>
</feature>
<feature type="transmembrane region" description="Helical" evidence="7">
    <location>
        <begin position="99"/>
        <end position="121"/>
    </location>
</feature>
<accession>A0A0R3MPG8</accession>
<keyword evidence="3" id="KW-1003">Cell membrane</keyword>
<evidence type="ECO:0000256" key="3">
    <source>
        <dbReference type="ARBA" id="ARBA00022475"/>
    </source>
</evidence>